<dbReference type="InterPro" id="IPR050164">
    <property type="entry name" value="Peptidase_C19"/>
</dbReference>
<keyword evidence="7" id="KW-0645">Protease</keyword>
<evidence type="ECO:0000259" key="16">
    <source>
        <dbReference type="PROSITE" id="PS51283"/>
    </source>
</evidence>
<dbReference type="PROSITE" id="PS00973">
    <property type="entry name" value="USP_2"/>
    <property type="match status" value="1"/>
</dbReference>
<dbReference type="InterPro" id="IPR044743">
    <property type="entry name" value="Ubl_USP48"/>
</dbReference>
<dbReference type="PROSITE" id="PS50235">
    <property type="entry name" value="USP_3"/>
    <property type="match status" value="1"/>
</dbReference>
<feature type="region of interest" description="Disordered" evidence="14">
    <location>
        <begin position="760"/>
        <end position="802"/>
    </location>
</feature>
<dbReference type="PROSITE" id="PS51283">
    <property type="entry name" value="DUSP"/>
    <property type="match status" value="1"/>
</dbReference>
<dbReference type="InterPro" id="IPR006615">
    <property type="entry name" value="Pept_C19_DUSP"/>
</dbReference>
<dbReference type="EMBL" id="GDHC01009578">
    <property type="protein sequence ID" value="JAQ09051.1"/>
    <property type="molecule type" value="Transcribed_RNA"/>
</dbReference>
<dbReference type="PANTHER" id="PTHR24006">
    <property type="entry name" value="UBIQUITIN CARBOXYL-TERMINAL HYDROLASE"/>
    <property type="match status" value="1"/>
</dbReference>
<dbReference type="SUPFAM" id="SSF54236">
    <property type="entry name" value="Ubiquitin-like"/>
    <property type="match status" value="1"/>
</dbReference>
<dbReference type="GO" id="GO:0004843">
    <property type="term" value="F:cysteine-type deubiquitinase activity"/>
    <property type="evidence" value="ECO:0007669"/>
    <property type="project" value="UniProtKB-EC"/>
</dbReference>
<comment type="catalytic activity">
    <reaction evidence="1">
        <text>Thiol-dependent hydrolysis of ester, thioester, amide, peptide and isopeptide bonds formed by the C-terminal Gly of ubiquitin (a 76-residue protein attached to proteins as an intracellular targeting signal).</text>
        <dbReference type="EC" id="3.4.19.12"/>
    </reaction>
</comment>
<dbReference type="InterPro" id="IPR018200">
    <property type="entry name" value="USP_CS"/>
</dbReference>
<dbReference type="SUPFAM" id="SSF54001">
    <property type="entry name" value="Cysteine proteinases"/>
    <property type="match status" value="1"/>
</dbReference>
<reference evidence="17" key="1">
    <citation type="journal article" date="2016" name="Gigascience">
        <title>De novo construction of an expanded transcriptome assembly for the western tarnished plant bug, Lygus hesperus.</title>
        <authorList>
            <person name="Tassone E.E."/>
            <person name="Geib S.M."/>
            <person name="Hall B."/>
            <person name="Fabrick J.A."/>
            <person name="Brent C.S."/>
            <person name="Hull J.J."/>
        </authorList>
    </citation>
    <scope>NUCLEOTIDE SEQUENCE</scope>
</reference>
<evidence type="ECO:0000256" key="8">
    <source>
        <dbReference type="ARBA" id="ARBA00022737"/>
    </source>
</evidence>
<evidence type="ECO:0000256" key="14">
    <source>
        <dbReference type="SAM" id="MobiDB-lite"/>
    </source>
</evidence>
<keyword evidence="11" id="KW-0788">Thiol protease</keyword>
<keyword evidence="8" id="KW-0677">Repeat</keyword>
<evidence type="ECO:0000256" key="6">
    <source>
        <dbReference type="ARBA" id="ARBA00022490"/>
    </source>
</evidence>
<dbReference type="InterPro" id="IPR029071">
    <property type="entry name" value="Ubiquitin-like_domsf"/>
</dbReference>
<sequence>MPLVKKSHHAKAAWVWCDTVDVANISEDNIRTSYRLHFPKCKPSACRRNCKWNPFCLSSLGETKWLSQTVEESDEDDTLELRKPNTFVGLKNLGATCYVNSLLQLWFHNPEFREAMFLWNPLEDPAENLLSVTNSGETSDIKNSRSVVGHLQLLFVLLQFGKQRTLDPKDFIQALDLEPSIQQDAQEFSNLFITLFEETLSHQSNPKVKNFISDNFQGEYSYITRCSKCLKESDRHSLFYELELNVKGNKSLQESLREFLKEEKMEGDNMYSCSECKMKQEATRFIRLDKLPPVLNFQLKRFLYDRQRAQKKKLNSFIQFPDSLDMSDYVSEDHTGPVLYNLSAVLIHRGPSAYSGHYIAHIRDRESGMWYKFNDEAVEKMEGDKLKLNAGEEDEVIPDATRKPKQPRLAKGHLSSSNAYMLVYTQASSQGNIKVFTEDELPDHLKADLKKHNEEYETMISQSKEQRALIKVNGKVQREEIATLWKVLPVIEDNEDWEAISTSWLSHWLANAKDVVKPIDNSKLLCLHGKLHPDHSKEAKYINSYAGESLYEKYKGGPRLKGQDALCRECVTSKVKEIQMRNKIADDAKEITNLLKQPLNEGDPAFWVGKHSLKAWRKKAAGMYLTKEDEKHGTNGNEGDESDNDAQGNGQYIKNASDKKEEESAEEDGTRADGSLSPHENKYVDHRSTIGSAQTNHTSLGAALKVFADNLNNKWREVFSMDKIPPDRLEDFKPLHVELGVLHSIMDAQYDKDVECYRNSRNGNVTDDGNNSSGKCGLKRKREVTENGEVPDEGKGEDEAEDGLEEDFNEEIVCPHGCLSMQESSRRLVSKLIWTKLKHYFTACKEFPRDAEPCTTCQFLASEGEVTMFKYKQQAQSQRELLSSLISNRGRPKLISGTYHVVSVPEFLNPWRKFIKENGRMEPLFSLRSSTLICVHGFLTINPNIEEDSDKLAPVTDVEWSILSSLYSADPEITCTYGPLGEIICTSPGFCDECLAARMESEHLALLQYDKATVYVRQVTNPKVPSTLTPDETDPPSPEMKYKSLGFGDAENIRRSTRHRRVRGEKQITIASTDTLRDLKFKILQILGVLPSDQHLAREDGTELTTLDATLASLNILPNSILILKVDEPVDDELAVPVDRQRTTEVEEGFKGTLLLKR</sequence>
<dbReference type="InterPro" id="IPR028889">
    <property type="entry name" value="USP"/>
</dbReference>
<evidence type="ECO:0000259" key="15">
    <source>
        <dbReference type="PROSITE" id="PS50235"/>
    </source>
</evidence>
<feature type="compositionally biased region" description="Polar residues" evidence="14">
    <location>
        <begin position="760"/>
        <end position="774"/>
    </location>
</feature>
<dbReference type="InterPro" id="IPR035927">
    <property type="entry name" value="DUSP-like_sf"/>
</dbReference>
<dbReference type="PANTHER" id="PTHR24006:SF722">
    <property type="entry name" value="UBIQUITIN CARBOXYL-TERMINAL HYDROLASE 48"/>
    <property type="match status" value="1"/>
</dbReference>
<feature type="domain" description="DUSP" evidence="16">
    <location>
        <begin position="472"/>
        <end position="566"/>
    </location>
</feature>
<dbReference type="FunFam" id="3.90.70.10:FF:000029">
    <property type="entry name" value="ubiquitin carboxyl-terminal hydrolase 48 isoform X1"/>
    <property type="match status" value="1"/>
</dbReference>
<evidence type="ECO:0000256" key="7">
    <source>
        <dbReference type="ARBA" id="ARBA00022670"/>
    </source>
</evidence>
<evidence type="ECO:0000256" key="12">
    <source>
        <dbReference type="ARBA" id="ARBA00023242"/>
    </source>
</evidence>
<dbReference type="Pfam" id="PF06337">
    <property type="entry name" value="DUSP"/>
    <property type="match status" value="1"/>
</dbReference>
<keyword evidence="10 17" id="KW-0378">Hydrolase</keyword>
<proteinExistence type="inferred from homology"/>
<dbReference type="InterPro" id="IPR038765">
    <property type="entry name" value="Papain-like_cys_pep_sf"/>
</dbReference>
<evidence type="ECO:0000256" key="11">
    <source>
        <dbReference type="ARBA" id="ARBA00022807"/>
    </source>
</evidence>
<evidence type="ECO:0000256" key="13">
    <source>
        <dbReference type="ARBA" id="ARBA00035173"/>
    </source>
</evidence>
<dbReference type="InterPro" id="IPR001394">
    <property type="entry name" value="Peptidase_C19_UCH"/>
</dbReference>
<evidence type="ECO:0000256" key="4">
    <source>
        <dbReference type="ARBA" id="ARBA00009085"/>
    </source>
</evidence>
<feature type="compositionally biased region" description="Acidic residues" evidence="14">
    <location>
        <begin position="789"/>
        <end position="802"/>
    </location>
</feature>
<dbReference type="GO" id="GO:0004197">
    <property type="term" value="F:cysteine-type endopeptidase activity"/>
    <property type="evidence" value="ECO:0007669"/>
    <property type="project" value="InterPro"/>
</dbReference>
<name>A0A146LM44_LYGHE</name>
<evidence type="ECO:0000256" key="10">
    <source>
        <dbReference type="ARBA" id="ARBA00022801"/>
    </source>
</evidence>
<feature type="region of interest" description="Disordered" evidence="14">
    <location>
        <begin position="628"/>
        <end position="682"/>
    </location>
</feature>
<keyword evidence="6" id="KW-0963">Cytoplasm</keyword>
<dbReference type="GO" id="GO:0005634">
    <property type="term" value="C:nucleus"/>
    <property type="evidence" value="ECO:0007669"/>
    <property type="project" value="UniProtKB-SubCell"/>
</dbReference>
<keyword evidence="12" id="KW-0539">Nucleus</keyword>
<evidence type="ECO:0000256" key="1">
    <source>
        <dbReference type="ARBA" id="ARBA00000707"/>
    </source>
</evidence>
<dbReference type="EC" id="3.4.19.12" evidence="5"/>
<evidence type="ECO:0000256" key="9">
    <source>
        <dbReference type="ARBA" id="ARBA00022786"/>
    </source>
</evidence>
<dbReference type="Gene3D" id="3.30.2230.10">
    <property type="entry name" value="DUSP-like"/>
    <property type="match status" value="1"/>
</dbReference>
<evidence type="ECO:0000313" key="17">
    <source>
        <dbReference type="EMBL" id="JAQ09051.1"/>
    </source>
</evidence>
<dbReference type="InterPro" id="IPR033841">
    <property type="entry name" value="Pep_USP48"/>
</dbReference>
<keyword evidence="9" id="KW-0833">Ubl conjugation pathway</keyword>
<dbReference type="Gene3D" id="3.90.70.10">
    <property type="entry name" value="Cysteine proteinases"/>
    <property type="match status" value="1"/>
</dbReference>
<dbReference type="CDD" id="cd02668">
    <property type="entry name" value="Peptidase_C19L"/>
    <property type="match status" value="1"/>
</dbReference>
<organism evidence="17">
    <name type="scientific">Lygus hesperus</name>
    <name type="common">Western plant bug</name>
    <dbReference type="NCBI Taxonomy" id="30085"/>
    <lineage>
        <taxon>Eukaryota</taxon>
        <taxon>Metazoa</taxon>
        <taxon>Ecdysozoa</taxon>
        <taxon>Arthropoda</taxon>
        <taxon>Hexapoda</taxon>
        <taxon>Insecta</taxon>
        <taxon>Pterygota</taxon>
        <taxon>Neoptera</taxon>
        <taxon>Paraneoptera</taxon>
        <taxon>Hemiptera</taxon>
        <taxon>Heteroptera</taxon>
        <taxon>Panheteroptera</taxon>
        <taxon>Cimicomorpha</taxon>
        <taxon>Miridae</taxon>
        <taxon>Mirini</taxon>
        <taxon>Lygus</taxon>
    </lineage>
</organism>
<dbReference type="GO" id="GO:0006508">
    <property type="term" value="P:proteolysis"/>
    <property type="evidence" value="ECO:0007669"/>
    <property type="project" value="UniProtKB-KW"/>
</dbReference>
<protein>
    <recommendedName>
        <fullName evidence="13">Ubiquitin carboxyl-terminal hydrolase 48</fullName>
        <ecNumber evidence="5">3.4.19.12</ecNumber>
    </recommendedName>
</protein>
<dbReference type="Pfam" id="PF00443">
    <property type="entry name" value="UCH"/>
    <property type="match status" value="1"/>
</dbReference>
<dbReference type="AlphaFoldDB" id="A0A146LM44"/>
<dbReference type="SUPFAM" id="SSF143791">
    <property type="entry name" value="DUSP-like"/>
    <property type="match status" value="1"/>
</dbReference>
<comment type="subcellular location">
    <subcellularLocation>
        <location evidence="3">Cytoplasm</location>
    </subcellularLocation>
    <subcellularLocation>
        <location evidence="2">Nucleus</location>
    </subcellularLocation>
</comment>
<dbReference type="CDD" id="cd01795">
    <property type="entry name" value="Ubl_USP48"/>
    <property type="match status" value="1"/>
</dbReference>
<comment type="similarity">
    <text evidence="4">Belongs to the peptidase C19 family.</text>
</comment>
<feature type="compositionally biased region" description="Polar residues" evidence="14">
    <location>
        <begin position="645"/>
        <end position="654"/>
    </location>
</feature>
<evidence type="ECO:0000256" key="3">
    <source>
        <dbReference type="ARBA" id="ARBA00004496"/>
    </source>
</evidence>
<dbReference type="GO" id="GO:0005829">
    <property type="term" value="C:cytosol"/>
    <property type="evidence" value="ECO:0007669"/>
    <property type="project" value="TreeGrafter"/>
</dbReference>
<dbReference type="GO" id="GO:0016579">
    <property type="term" value="P:protein deubiquitination"/>
    <property type="evidence" value="ECO:0007669"/>
    <property type="project" value="InterPro"/>
</dbReference>
<evidence type="ECO:0000256" key="2">
    <source>
        <dbReference type="ARBA" id="ARBA00004123"/>
    </source>
</evidence>
<dbReference type="PROSITE" id="PS00972">
    <property type="entry name" value="USP_1"/>
    <property type="match status" value="1"/>
</dbReference>
<feature type="domain" description="USP" evidence="15">
    <location>
        <begin position="88"/>
        <end position="427"/>
    </location>
</feature>
<evidence type="ECO:0000256" key="5">
    <source>
        <dbReference type="ARBA" id="ARBA00012759"/>
    </source>
</evidence>
<gene>
    <name evidence="17" type="primary">USP48_0</name>
    <name evidence="17" type="ORF">g.62110</name>
</gene>
<accession>A0A146LM44</accession>